<dbReference type="OMA" id="VACENDC"/>
<accession>B0EKJ0</accession>
<dbReference type="VEuPathDB" id="AmoebaDB:EDI_083080"/>
<dbReference type="GeneID" id="5883801"/>
<dbReference type="OrthoDB" id="31762at2759"/>
<sequence>MICLLIVFAAFASAKEFYQYSIVRTGEDKKITGYSVFEVDKCYRITLTTYQLISQKNGETAADEGKYFFNTFSDKECKTLSGGESATAVQYTIEGLKGLNIFEAKPAESNKCVETAVNTFADDKCTEVIPATSQFVCNQPTEVKTCNKSGDFYVKTSVVHGYQGTFYYSDEECQVPTGYVENQRKCGVCGPLSASFSKVEDITYTKVACENDC</sequence>
<dbReference type="EMBL" id="DS549753">
    <property type="protein sequence ID" value="EDR24955.1"/>
    <property type="molecule type" value="Genomic_DNA"/>
</dbReference>
<name>B0EKJ0_ENTDS</name>
<proteinExistence type="predicted"/>
<dbReference type="Proteomes" id="UP000008076">
    <property type="component" value="Unassembled WGS sequence"/>
</dbReference>
<dbReference type="AlphaFoldDB" id="B0EKJ0"/>
<evidence type="ECO:0000313" key="2">
    <source>
        <dbReference type="Proteomes" id="UP000008076"/>
    </source>
</evidence>
<dbReference type="eggNOG" id="ENOG502RFH6">
    <property type="taxonomic scope" value="Eukaryota"/>
</dbReference>
<organism evidence="2">
    <name type="scientific">Entamoeba dispar (strain ATCC PRA-260 / SAW760)</name>
    <dbReference type="NCBI Taxonomy" id="370354"/>
    <lineage>
        <taxon>Eukaryota</taxon>
        <taxon>Amoebozoa</taxon>
        <taxon>Evosea</taxon>
        <taxon>Archamoebae</taxon>
        <taxon>Mastigamoebida</taxon>
        <taxon>Entamoebidae</taxon>
        <taxon>Entamoeba</taxon>
    </lineage>
</organism>
<keyword evidence="2" id="KW-1185">Reference proteome</keyword>
<evidence type="ECO:0000313" key="1">
    <source>
        <dbReference type="EMBL" id="EDR24955.1"/>
    </source>
</evidence>
<gene>
    <name evidence="1" type="ORF">EDI_083080</name>
</gene>
<protein>
    <submittedName>
        <fullName evidence="1">Uncharacterized protein</fullName>
    </submittedName>
</protein>
<dbReference type="RefSeq" id="XP_001738706.1">
    <property type="nucleotide sequence ID" value="XM_001738654.1"/>
</dbReference>
<reference evidence="2" key="1">
    <citation type="submission" date="2007-12" db="EMBL/GenBank/DDBJ databases">
        <title>Annotation of Entamoeba dispar SAW760.</title>
        <authorList>
            <person name="Lorenzi H."/>
            <person name="Inman J."/>
            <person name="Schobel S."/>
            <person name="Amedeo P."/>
            <person name="Caler E."/>
        </authorList>
    </citation>
    <scope>NUCLEOTIDE SEQUENCE [LARGE SCALE GENOMIC DNA]</scope>
    <source>
        <strain evidence="2">ATCC PRA-260 / SAW760</strain>
    </source>
</reference>
<dbReference type="KEGG" id="edi:EDI_083080"/>